<dbReference type="GO" id="GO:0004311">
    <property type="term" value="F:geranylgeranyl diphosphate synthase activity"/>
    <property type="evidence" value="ECO:0007669"/>
    <property type="project" value="InterPro"/>
</dbReference>
<dbReference type="PANTHER" id="PTHR31480">
    <property type="entry name" value="BIFUNCTIONAL LYCOPENE CYCLASE/PHYTOENE SYNTHASE"/>
    <property type="match status" value="1"/>
</dbReference>
<dbReference type="Gene3D" id="1.10.600.10">
    <property type="entry name" value="Farnesyl Diphosphate Synthase"/>
    <property type="match status" value="1"/>
</dbReference>
<evidence type="ECO:0000256" key="2">
    <source>
        <dbReference type="ARBA" id="ARBA00022679"/>
    </source>
</evidence>
<dbReference type="InterPro" id="IPR044843">
    <property type="entry name" value="Trans_IPPS_bact-type"/>
</dbReference>
<dbReference type="GO" id="GO:0051996">
    <property type="term" value="F:squalene synthase [NAD(P)H] activity"/>
    <property type="evidence" value="ECO:0007669"/>
    <property type="project" value="InterPro"/>
</dbReference>
<comment type="pathway">
    <text evidence="1">Carotenoid biosynthesis.</text>
</comment>
<dbReference type="Proteomes" id="UP000252797">
    <property type="component" value="Unassembled WGS sequence"/>
</dbReference>
<reference evidence="4 5" key="1">
    <citation type="submission" date="2015-06" db="EMBL/GenBank/DDBJ databases">
        <title>The Genome Sequence of Enterococcus durans 4EA1.</title>
        <authorList>
            <consortium name="The Broad Institute Genomics Platform"/>
            <consortium name="The Broad Institute Genome Sequencing Center for Infectious Disease"/>
            <person name="Earl A.M."/>
            <person name="Van Tyne D."/>
            <person name="Lebreton F."/>
            <person name="Saavedra J.T."/>
            <person name="Gilmore M.S."/>
            <person name="Manson Mcguire A."/>
            <person name="Clock S."/>
            <person name="Crupain M."/>
            <person name="Rangan U."/>
            <person name="Young S."/>
            <person name="Abouelleil A."/>
            <person name="Cao P."/>
            <person name="Chapman S.B."/>
            <person name="Griggs A."/>
            <person name="Priest M."/>
            <person name="Shea T."/>
            <person name="Wortman J."/>
            <person name="Nusbaum C."/>
            <person name="Birren B."/>
        </authorList>
    </citation>
    <scope>NUCLEOTIDE SEQUENCE [LARGE SCALE GENOMIC DNA]</scope>
    <source>
        <strain evidence="4 5">4EA1</strain>
    </source>
</reference>
<dbReference type="InterPro" id="IPR002060">
    <property type="entry name" value="Squ/phyt_synthse"/>
</dbReference>
<dbReference type="InterPro" id="IPR008949">
    <property type="entry name" value="Isoprenoid_synthase_dom_sf"/>
</dbReference>
<accession>A0A367CDE2</accession>
<gene>
    <name evidence="4" type="ORF">EA71_02890</name>
</gene>
<dbReference type="STRING" id="53345.LIU_01925"/>
<dbReference type="InterPro" id="IPR033904">
    <property type="entry name" value="Trans_IPPS_HH"/>
</dbReference>
<dbReference type="CDD" id="cd00683">
    <property type="entry name" value="Trans_IPPS_HH"/>
    <property type="match status" value="1"/>
</dbReference>
<evidence type="ECO:0000256" key="1">
    <source>
        <dbReference type="ARBA" id="ARBA00004829"/>
    </source>
</evidence>
<dbReference type="AlphaFoldDB" id="A0A367CDE2"/>
<evidence type="ECO:0000313" key="4">
    <source>
        <dbReference type="EMBL" id="RCA09573.1"/>
    </source>
</evidence>
<name>A0A367CDE2_9ENTE</name>
<organism evidence="4 5">
    <name type="scientific">Enterococcus durans</name>
    <dbReference type="NCBI Taxonomy" id="53345"/>
    <lineage>
        <taxon>Bacteria</taxon>
        <taxon>Bacillati</taxon>
        <taxon>Bacillota</taxon>
        <taxon>Bacilli</taxon>
        <taxon>Lactobacillales</taxon>
        <taxon>Enterococcaceae</taxon>
        <taxon>Enterococcus</taxon>
    </lineage>
</organism>
<dbReference type="SUPFAM" id="SSF48576">
    <property type="entry name" value="Terpenoid synthases"/>
    <property type="match status" value="1"/>
</dbReference>
<keyword evidence="2" id="KW-0808">Transferase</keyword>
<sequence length="296" mass="34275">MTGDNERLFEVYQADFTYCEAVIKQHSKSFYTAFSQLPKRKAQSVYAIYAFCRQADDLIDLEGNVEGLDQLEQQLTDFEAGKVPNTPIWRALAVVFANFPMDLAPFYDMLNGQRKDISFTQPKDMKALEDYCYYVAGSVGLMLLPLLTDQATKIAEPAKKLGEAMQLTNILRDVGEDYQMGRVYLPKEEMEKFQVTEEMLKNKTATPAFIALWESLAVQAEERYRQSFEMLPLIHKDCQLALTAAAFIYREQLEAIRKNHYQVFTRKNKISHFRKLQLLREVTSYLEKINRTSSFI</sequence>
<dbReference type="GO" id="GO:0016117">
    <property type="term" value="P:carotenoid biosynthetic process"/>
    <property type="evidence" value="ECO:0007669"/>
    <property type="project" value="UniProtKB-KW"/>
</dbReference>
<dbReference type="SFLD" id="SFLDG01018">
    <property type="entry name" value="Squalene/Phytoene_Synthase_Lik"/>
    <property type="match status" value="1"/>
</dbReference>
<evidence type="ECO:0000313" key="5">
    <source>
        <dbReference type="Proteomes" id="UP000252797"/>
    </source>
</evidence>
<dbReference type="PROSITE" id="PS01045">
    <property type="entry name" value="SQUALEN_PHYTOEN_SYN_2"/>
    <property type="match status" value="1"/>
</dbReference>
<dbReference type="SFLD" id="SFLDG01212">
    <property type="entry name" value="Phytoene_synthase_like"/>
    <property type="match status" value="1"/>
</dbReference>
<dbReference type="InterPro" id="IPR019845">
    <property type="entry name" value="Squalene/phytoene_synthase_CS"/>
</dbReference>
<dbReference type="Pfam" id="PF00494">
    <property type="entry name" value="SQS_PSY"/>
    <property type="match status" value="1"/>
</dbReference>
<dbReference type="SFLD" id="SFLDS00005">
    <property type="entry name" value="Isoprenoid_Synthase_Type_I"/>
    <property type="match status" value="1"/>
</dbReference>
<dbReference type="EMBL" id="LEPB01000007">
    <property type="protein sequence ID" value="RCA09573.1"/>
    <property type="molecule type" value="Genomic_DNA"/>
</dbReference>
<dbReference type="RefSeq" id="WP_113846371.1">
    <property type="nucleotide sequence ID" value="NZ_LEPB01000007.1"/>
</dbReference>
<proteinExistence type="predicted"/>
<comment type="caution">
    <text evidence="4">The sequence shown here is derived from an EMBL/GenBank/DDBJ whole genome shotgun (WGS) entry which is preliminary data.</text>
</comment>
<evidence type="ECO:0000256" key="3">
    <source>
        <dbReference type="ARBA" id="ARBA00022746"/>
    </source>
</evidence>
<keyword evidence="3" id="KW-0125">Carotenoid biosynthesis</keyword>
<protein>
    <submittedName>
        <fullName evidence="4">Uncharacterized protein</fullName>
    </submittedName>
</protein>